<feature type="transmembrane region" description="Helical" evidence="1">
    <location>
        <begin position="128"/>
        <end position="147"/>
    </location>
</feature>
<dbReference type="PANTHER" id="PTHR42736:SF1">
    <property type="entry name" value="PROTEIN-GLUTAMINE GAMMA-GLUTAMYLTRANSFERASE"/>
    <property type="match status" value="1"/>
</dbReference>
<accession>A0A285N1U1</accession>
<dbReference type="Pfam" id="PF11992">
    <property type="entry name" value="TgpA_N"/>
    <property type="match status" value="1"/>
</dbReference>
<feature type="transmembrane region" description="Helical" evidence="1">
    <location>
        <begin position="103"/>
        <end position="122"/>
    </location>
</feature>
<dbReference type="Proteomes" id="UP000219036">
    <property type="component" value="Unassembled WGS sequence"/>
</dbReference>
<evidence type="ECO:0000256" key="1">
    <source>
        <dbReference type="SAM" id="Phobius"/>
    </source>
</evidence>
<dbReference type="EMBL" id="OBEI01000001">
    <property type="protein sequence ID" value="SNZ03410.1"/>
    <property type="molecule type" value="Genomic_DNA"/>
</dbReference>
<dbReference type="InterPro" id="IPR002931">
    <property type="entry name" value="Transglutaminase-like"/>
</dbReference>
<keyword evidence="1" id="KW-0812">Transmembrane</keyword>
<name>A0A285N1U1_9AQUI</name>
<dbReference type="OrthoDB" id="9804872at2"/>
<dbReference type="InterPro" id="IPR021878">
    <property type="entry name" value="TgpA_N"/>
</dbReference>
<evidence type="ECO:0000313" key="4">
    <source>
        <dbReference type="Proteomes" id="UP000219036"/>
    </source>
</evidence>
<feature type="transmembrane region" description="Helical" evidence="1">
    <location>
        <begin position="52"/>
        <end position="72"/>
    </location>
</feature>
<feature type="domain" description="Transglutaminase-like" evidence="2">
    <location>
        <begin position="395"/>
        <end position="465"/>
    </location>
</feature>
<dbReference type="RefSeq" id="WP_096999562.1">
    <property type="nucleotide sequence ID" value="NZ_OBEI01000001.1"/>
</dbReference>
<dbReference type="InterPro" id="IPR052901">
    <property type="entry name" value="Bact_TGase-like"/>
</dbReference>
<gene>
    <name evidence="3" type="ORF">SAMN06265182_0373</name>
</gene>
<dbReference type="SMART" id="SM00460">
    <property type="entry name" value="TGc"/>
    <property type="match status" value="1"/>
</dbReference>
<evidence type="ECO:0000313" key="3">
    <source>
        <dbReference type="EMBL" id="SNZ03410.1"/>
    </source>
</evidence>
<keyword evidence="4" id="KW-1185">Reference proteome</keyword>
<feature type="transmembrane region" description="Helical" evidence="1">
    <location>
        <begin position="30"/>
        <end position="45"/>
    </location>
</feature>
<dbReference type="PANTHER" id="PTHR42736">
    <property type="entry name" value="PROTEIN-GLUTAMINE GAMMA-GLUTAMYLTRANSFERASE"/>
    <property type="match status" value="1"/>
</dbReference>
<feature type="transmembrane region" description="Helical" evidence="1">
    <location>
        <begin position="7"/>
        <end position="24"/>
    </location>
</feature>
<dbReference type="Pfam" id="PF01841">
    <property type="entry name" value="Transglut_core"/>
    <property type="match status" value="1"/>
</dbReference>
<dbReference type="SUPFAM" id="SSF54001">
    <property type="entry name" value="Cysteine proteinases"/>
    <property type="match status" value="1"/>
</dbReference>
<dbReference type="AlphaFoldDB" id="A0A285N1U1"/>
<proteinExistence type="predicted"/>
<reference evidence="4" key="1">
    <citation type="submission" date="2017-09" db="EMBL/GenBank/DDBJ databases">
        <authorList>
            <person name="Varghese N."/>
            <person name="Submissions S."/>
        </authorList>
    </citation>
    <scope>NUCLEOTIDE SEQUENCE [LARGE SCALE GENOMIC DNA]</scope>
    <source>
        <strain evidence="4">DSM 15103</strain>
    </source>
</reference>
<sequence>MIKIRNVVSILNYIVGLTGFLSVVRYVDPVFSLIFVLFFAGGIFVDRKREEIIPRIVLNILSLVVVISLFFRASTENLVIPVIETLLILLGIKFLENKQFRDFMQIYTISVFLLAGSALLTIDLSFMLFFLILFFTVVLSIIFLTYYSQDQELVVHTQIFKKIATRTLLIPLVAIPLTAFLFVVLPRTQHPVFDFLNAGSKGKTGFSDVVSIGDVSQIQEDESIAVRVKIDKRINPEDIYIRGIVLNFFDGKRWLRRNLQETEKVLIRNPVKQEIILEPTGGRYLLAVDTPVSINLKGARREDDSVFVFYKNLYSRIKYTAISDLEGVIQAEDINIYAYTQLPNNINRKVFQLAYRLKGETTLQTVKNVVSYLKESYRYSLKNLPAGDDPVYSFLFETKRGNCEYFASAAAVLLRINKIPVRVVGGYKGMIYNRIGDYYLVPQKYAHTWIEAYINGKWMRFDPTTSYAARVYSEKEKGILDKIMLILDAVEYAYINSVVNFDLKKQVSLIKKAQNVVSSVKFDTVRLKEYVYYFLVFAMIVSIFMGIYRLKIESYERRLLKRFYKKMEKLGYRKKENEGLEEFVKRIDREDIKTKAYRFVREFEKLFYTDKKLDRQTYKKLLSFVDDIGIKG</sequence>
<keyword evidence="1" id="KW-1133">Transmembrane helix</keyword>
<dbReference type="Gene3D" id="3.10.620.30">
    <property type="match status" value="1"/>
</dbReference>
<feature type="transmembrane region" description="Helical" evidence="1">
    <location>
        <begin position="168"/>
        <end position="185"/>
    </location>
</feature>
<feature type="transmembrane region" description="Helical" evidence="1">
    <location>
        <begin position="78"/>
        <end position="96"/>
    </location>
</feature>
<keyword evidence="1" id="KW-0472">Membrane</keyword>
<protein>
    <submittedName>
        <fullName evidence="3">Transglutaminase-like superfamily protein</fullName>
    </submittedName>
</protein>
<dbReference type="InterPro" id="IPR038765">
    <property type="entry name" value="Papain-like_cys_pep_sf"/>
</dbReference>
<organism evidence="3 4">
    <name type="scientific">Persephonella hydrogeniphila</name>
    <dbReference type="NCBI Taxonomy" id="198703"/>
    <lineage>
        <taxon>Bacteria</taxon>
        <taxon>Pseudomonadati</taxon>
        <taxon>Aquificota</taxon>
        <taxon>Aquificia</taxon>
        <taxon>Aquificales</taxon>
        <taxon>Hydrogenothermaceae</taxon>
        <taxon>Persephonella</taxon>
    </lineage>
</organism>
<feature type="transmembrane region" description="Helical" evidence="1">
    <location>
        <begin position="530"/>
        <end position="550"/>
    </location>
</feature>
<evidence type="ECO:0000259" key="2">
    <source>
        <dbReference type="SMART" id="SM00460"/>
    </source>
</evidence>